<dbReference type="PROSITE" id="PS51084">
    <property type="entry name" value="HIT_2"/>
    <property type="match status" value="1"/>
</dbReference>
<dbReference type="STRING" id="1798228.SAMN05216574_103264"/>
<protein>
    <submittedName>
        <fullName evidence="5">Histidine triad (HIT) family protein</fullName>
    </submittedName>
</protein>
<organism evidence="5 6">
    <name type="scientific">Blastococcus tunisiensis</name>
    <dbReference type="NCBI Taxonomy" id="1798228"/>
    <lineage>
        <taxon>Bacteria</taxon>
        <taxon>Bacillati</taxon>
        <taxon>Actinomycetota</taxon>
        <taxon>Actinomycetes</taxon>
        <taxon>Geodermatophilales</taxon>
        <taxon>Geodermatophilaceae</taxon>
        <taxon>Blastococcus</taxon>
    </lineage>
</organism>
<dbReference type="InterPro" id="IPR019808">
    <property type="entry name" value="Histidine_triad_CS"/>
</dbReference>
<dbReference type="InterPro" id="IPR001310">
    <property type="entry name" value="Histidine_triad_HIT"/>
</dbReference>
<evidence type="ECO:0000259" key="4">
    <source>
        <dbReference type="PROSITE" id="PS51084"/>
    </source>
</evidence>
<dbReference type="Proteomes" id="UP000198589">
    <property type="component" value="Unassembled WGS sequence"/>
</dbReference>
<dbReference type="SUPFAM" id="SSF54197">
    <property type="entry name" value="HIT-like"/>
    <property type="match status" value="1"/>
</dbReference>
<evidence type="ECO:0000256" key="1">
    <source>
        <dbReference type="PIRSR" id="PIRSR601310-1"/>
    </source>
</evidence>
<sequence>MNECLFCRMAAGEVPADVVLETDRVLAFRDIDPQAPVHVLVIPREHHATLGALAGSDPGLLGEVVAATHAVARQEGLVGADDPEPGWRLVVNSGPAGGQVVHHVHMHVLGGRQMRWPPG</sequence>
<gene>
    <name evidence="5" type="ORF">SAMN05216574_103264</name>
</gene>
<dbReference type="RefSeq" id="WP_092195797.1">
    <property type="nucleotide sequence ID" value="NZ_FOND01000003.1"/>
</dbReference>
<evidence type="ECO:0000256" key="2">
    <source>
        <dbReference type="PIRSR" id="PIRSR601310-3"/>
    </source>
</evidence>
<dbReference type="PANTHER" id="PTHR23089">
    <property type="entry name" value="HISTIDINE TRIAD HIT PROTEIN"/>
    <property type="match status" value="1"/>
</dbReference>
<evidence type="ECO:0000313" key="5">
    <source>
        <dbReference type="EMBL" id="SFE40722.1"/>
    </source>
</evidence>
<dbReference type="AlphaFoldDB" id="A0A1I2AA41"/>
<dbReference type="InterPro" id="IPR036265">
    <property type="entry name" value="HIT-like_sf"/>
</dbReference>
<dbReference type="PROSITE" id="PS00892">
    <property type="entry name" value="HIT_1"/>
    <property type="match status" value="1"/>
</dbReference>
<feature type="domain" description="HIT" evidence="4">
    <location>
        <begin position="5"/>
        <end position="119"/>
    </location>
</feature>
<keyword evidence="6" id="KW-1185">Reference proteome</keyword>
<proteinExistence type="predicted"/>
<feature type="short sequence motif" description="Histidine triad motif" evidence="2 3">
    <location>
        <begin position="103"/>
        <end position="107"/>
    </location>
</feature>
<dbReference type="PRINTS" id="PR00332">
    <property type="entry name" value="HISTRIAD"/>
</dbReference>
<name>A0A1I2AA41_9ACTN</name>
<reference evidence="6" key="1">
    <citation type="submission" date="2016-10" db="EMBL/GenBank/DDBJ databases">
        <authorList>
            <person name="Varghese N."/>
            <person name="Submissions S."/>
        </authorList>
    </citation>
    <scope>NUCLEOTIDE SEQUENCE [LARGE SCALE GENOMIC DNA]</scope>
    <source>
        <strain evidence="6">DSM 46838</strain>
    </source>
</reference>
<dbReference type="EMBL" id="FOND01000003">
    <property type="protein sequence ID" value="SFE40722.1"/>
    <property type="molecule type" value="Genomic_DNA"/>
</dbReference>
<dbReference type="InterPro" id="IPR011146">
    <property type="entry name" value="HIT-like"/>
</dbReference>
<dbReference type="GO" id="GO:0003824">
    <property type="term" value="F:catalytic activity"/>
    <property type="evidence" value="ECO:0007669"/>
    <property type="project" value="InterPro"/>
</dbReference>
<evidence type="ECO:0000313" key="6">
    <source>
        <dbReference type="Proteomes" id="UP000198589"/>
    </source>
</evidence>
<dbReference type="Pfam" id="PF01230">
    <property type="entry name" value="HIT"/>
    <property type="match status" value="1"/>
</dbReference>
<accession>A0A1I2AA41</accession>
<evidence type="ECO:0000256" key="3">
    <source>
        <dbReference type="PROSITE-ProRule" id="PRU00464"/>
    </source>
</evidence>
<dbReference type="Gene3D" id="3.30.428.10">
    <property type="entry name" value="HIT-like"/>
    <property type="match status" value="1"/>
</dbReference>
<feature type="active site" description="Tele-AMP-histidine intermediate" evidence="1">
    <location>
        <position position="105"/>
    </location>
</feature>
<dbReference type="OrthoDB" id="9784774at2"/>